<dbReference type="CDD" id="cd01164">
    <property type="entry name" value="FruK_PfkB_like"/>
    <property type="match status" value="1"/>
</dbReference>
<evidence type="ECO:0000256" key="6">
    <source>
        <dbReference type="ARBA" id="ARBA00047745"/>
    </source>
</evidence>
<accession>A0ABT9UZ80</accession>
<comment type="function">
    <text evidence="8">Catalyzes the ATP-dependent phosphorylation of fructose-l-phosphate to fructose-l,6-bisphosphate.</text>
</comment>
<dbReference type="EC" id="2.7.1.144" evidence="7"/>
<dbReference type="Proteomes" id="UP001231362">
    <property type="component" value="Unassembled WGS sequence"/>
</dbReference>
<keyword evidence="3 7" id="KW-0547">Nucleotide-binding</keyword>
<evidence type="ECO:0000256" key="2">
    <source>
        <dbReference type="ARBA" id="ARBA00022679"/>
    </source>
</evidence>
<comment type="similarity">
    <text evidence="7">Belongs to the carbohydrate kinase PfkB family. LacC subfamily.</text>
</comment>
<comment type="caution">
    <text evidence="10">The sequence shown here is derived from an EMBL/GenBank/DDBJ whole genome shotgun (WGS) entry which is preliminary data.</text>
</comment>
<keyword evidence="5 7" id="KW-0067">ATP-binding</keyword>
<dbReference type="InterPro" id="IPR017583">
    <property type="entry name" value="Tagatose/fructose_Pkinase"/>
</dbReference>
<organism evidence="10 11">
    <name type="scientific">Anoxybacillus andreesenii</name>
    <dbReference type="NCBI Taxonomy" id="1325932"/>
    <lineage>
        <taxon>Bacteria</taxon>
        <taxon>Bacillati</taxon>
        <taxon>Bacillota</taxon>
        <taxon>Bacilli</taxon>
        <taxon>Bacillales</taxon>
        <taxon>Anoxybacillaceae</taxon>
        <taxon>Anoxybacillus</taxon>
    </lineage>
</organism>
<keyword evidence="11" id="KW-1185">Reference proteome</keyword>
<dbReference type="NCBIfam" id="TIGR03168">
    <property type="entry name" value="1-PFK"/>
    <property type="match status" value="1"/>
</dbReference>
<comment type="similarity">
    <text evidence="1">Belongs to the carbohydrate kinase pfkB family.</text>
</comment>
<dbReference type="Pfam" id="PF00294">
    <property type="entry name" value="PfkB"/>
    <property type="match status" value="1"/>
</dbReference>
<proteinExistence type="inferred from homology"/>
<evidence type="ECO:0000256" key="1">
    <source>
        <dbReference type="ARBA" id="ARBA00005380"/>
    </source>
</evidence>
<feature type="domain" description="Carbohydrate kinase PfkB" evidence="9">
    <location>
        <begin position="8"/>
        <end position="282"/>
    </location>
</feature>
<name>A0ABT9UZ80_9BACL</name>
<gene>
    <name evidence="10" type="ORF">J2S07_000302</name>
</gene>
<dbReference type="PANTHER" id="PTHR46566:SF1">
    <property type="entry name" value="1-PHOSPHOFRUCTOKINASE"/>
    <property type="match status" value="1"/>
</dbReference>
<dbReference type="InterPro" id="IPR011611">
    <property type="entry name" value="PfkB_dom"/>
</dbReference>
<evidence type="ECO:0000313" key="10">
    <source>
        <dbReference type="EMBL" id="MDQ0154004.1"/>
    </source>
</evidence>
<evidence type="ECO:0000256" key="3">
    <source>
        <dbReference type="ARBA" id="ARBA00022741"/>
    </source>
</evidence>
<evidence type="ECO:0000256" key="7">
    <source>
        <dbReference type="PIRNR" id="PIRNR000535"/>
    </source>
</evidence>
<evidence type="ECO:0000256" key="8">
    <source>
        <dbReference type="RuleBase" id="RU369061"/>
    </source>
</evidence>
<sequence length="309" mass="33595">MIYTCTLNPSVDYLVQADQIKLGDLNRAQNVSFFPGGKGINVSRVLRNLDIDSIALGFLGGFTGDFIRNELNKEGISNDFIYVEEPTRINVKLKTKEETEINGVGSYISEIKQEELLQKFQSFTSDDYVVLAGSLPASVSTQFYEALTNQCSQNGSHLIVDTSGESLKNLLKYQPFLVKPNHHELGEILNRTLTSLDEVIASGKELLRKGPQNIIVSMGGDGAVFINNSLTAVATVPKGEVVSTVGSGDSTVAGFLAEYVKSGDFLKAFQYGVASGTATAFSNDLCNKSRVEEVLPKVKIELLDKEMTS</sequence>
<dbReference type="RefSeq" id="WP_307148621.1">
    <property type="nucleotide sequence ID" value="NZ_JAUSTU010000001.1"/>
</dbReference>
<dbReference type="EMBL" id="JAUSTU010000001">
    <property type="protein sequence ID" value="MDQ0154004.1"/>
    <property type="molecule type" value="Genomic_DNA"/>
</dbReference>
<evidence type="ECO:0000313" key="11">
    <source>
        <dbReference type="Proteomes" id="UP001231362"/>
    </source>
</evidence>
<reference evidence="10 11" key="1">
    <citation type="submission" date="2023-07" db="EMBL/GenBank/DDBJ databases">
        <title>Genomic Encyclopedia of Type Strains, Phase IV (KMG-IV): sequencing the most valuable type-strain genomes for metagenomic binning, comparative biology and taxonomic classification.</title>
        <authorList>
            <person name="Goeker M."/>
        </authorList>
    </citation>
    <scope>NUCLEOTIDE SEQUENCE [LARGE SCALE GENOMIC DNA]</scope>
    <source>
        <strain evidence="10 11">DSM 23948</strain>
    </source>
</reference>
<evidence type="ECO:0000256" key="5">
    <source>
        <dbReference type="ARBA" id="ARBA00022840"/>
    </source>
</evidence>
<dbReference type="InterPro" id="IPR022463">
    <property type="entry name" value="1-PFruKinase"/>
</dbReference>
<comment type="catalytic activity">
    <reaction evidence="7">
        <text>D-tagatofuranose 6-phosphate + ATP = D-tagatofuranose 1,6-bisphosphate + ADP + H(+)</text>
        <dbReference type="Rhea" id="RHEA:12420"/>
        <dbReference type="ChEBI" id="CHEBI:15378"/>
        <dbReference type="ChEBI" id="CHEBI:30616"/>
        <dbReference type="ChEBI" id="CHEBI:58694"/>
        <dbReference type="ChEBI" id="CHEBI:58695"/>
        <dbReference type="ChEBI" id="CHEBI:456216"/>
        <dbReference type="EC" id="2.7.1.144"/>
    </reaction>
</comment>
<keyword evidence="2 7" id="KW-0808">Transferase</keyword>
<dbReference type="NCBIfam" id="TIGR03828">
    <property type="entry name" value="pfkB"/>
    <property type="match status" value="1"/>
</dbReference>
<dbReference type="PIRSF" id="PIRSF000535">
    <property type="entry name" value="1PFK/6PFK/LacC"/>
    <property type="match status" value="1"/>
</dbReference>
<evidence type="ECO:0000256" key="4">
    <source>
        <dbReference type="ARBA" id="ARBA00022777"/>
    </source>
</evidence>
<dbReference type="SUPFAM" id="SSF53613">
    <property type="entry name" value="Ribokinase-like"/>
    <property type="match status" value="1"/>
</dbReference>
<dbReference type="InterPro" id="IPR029056">
    <property type="entry name" value="Ribokinase-like"/>
</dbReference>
<evidence type="ECO:0000259" key="9">
    <source>
        <dbReference type="Pfam" id="PF00294"/>
    </source>
</evidence>
<dbReference type="GO" id="GO:0008662">
    <property type="term" value="F:1-phosphofructokinase activity"/>
    <property type="evidence" value="ECO:0007669"/>
    <property type="project" value="UniProtKB-EC"/>
</dbReference>
<comment type="catalytic activity">
    <reaction evidence="6 8">
        <text>beta-D-fructose 1-phosphate + ATP = beta-D-fructose 1,6-bisphosphate + ADP + H(+)</text>
        <dbReference type="Rhea" id="RHEA:14213"/>
        <dbReference type="ChEBI" id="CHEBI:15378"/>
        <dbReference type="ChEBI" id="CHEBI:30616"/>
        <dbReference type="ChEBI" id="CHEBI:32966"/>
        <dbReference type="ChEBI" id="CHEBI:138881"/>
        <dbReference type="ChEBI" id="CHEBI:456216"/>
        <dbReference type="EC" id="2.7.1.56"/>
    </reaction>
</comment>
<keyword evidence="4 8" id="KW-0418">Kinase</keyword>
<comment type="pathway">
    <text evidence="7">Carbohydrate metabolism; D-tagatose 6-phosphate degradation; D-glyceraldehyde 3-phosphate and glycerone phosphate from D-tagatose 6-phosphate: step 1/2.</text>
</comment>
<keyword evidence="7" id="KW-0423">Lactose metabolism</keyword>
<protein>
    <recommendedName>
        <fullName evidence="7">Tagatose-6-phosphate kinase</fullName>
        <ecNumber evidence="7">2.7.1.144</ecNumber>
    </recommendedName>
</protein>
<dbReference type="InterPro" id="IPR002173">
    <property type="entry name" value="Carboh/pur_kinase_PfkB_CS"/>
</dbReference>
<dbReference type="PANTHER" id="PTHR46566">
    <property type="entry name" value="1-PHOSPHOFRUCTOKINASE-RELATED"/>
    <property type="match status" value="1"/>
</dbReference>
<dbReference type="PROSITE" id="PS00584">
    <property type="entry name" value="PFKB_KINASES_2"/>
    <property type="match status" value="1"/>
</dbReference>
<dbReference type="Gene3D" id="3.40.1190.20">
    <property type="match status" value="1"/>
</dbReference>